<accession>A0A2P8E8Z5</accession>
<keyword evidence="1" id="KW-0805">Transcription regulation</keyword>
<evidence type="ECO:0000313" key="7">
    <source>
        <dbReference type="Proteomes" id="UP000243528"/>
    </source>
</evidence>
<dbReference type="Proteomes" id="UP000243528">
    <property type="component" value="Unassembled WGS sequence"/>
</dbReference>
<keyword evidence="7" id="KW-1185">Reference proteome</keyword>
<keyword evidence="3" id="KW-0804">Transcription</keyword>
<name>A0A2P8E8Z5_9ACTN</name>
<evidence type="ECO:0000256" key="2">
    <source>
        <dbReference type="ARBA" id="ARBA00023125"/>
    </source>
</evidence>
<dbReference type="Gene3D" id="3.30.450.40">
    <property type="match status" value="1"/>
</dbReference>
<proteinExistence type="predicted"/>
<reference evidence="6 7" key="1">
    <citation type="submission" date="2018-03" db="EMBL/GenBank/DDBJ databases">
        <title>Genomic Encyclopedia of Archaeal and Bacterial Type Strains, Phase II (KMG-II): from individual species to whole genera.</title>
        <authorList>
            <person name="Goeker M."/>
        </authorList>
    </citation>
    <scope>NUCLEOTIDE SEQUENCE [LARGE SCALE GENOMIC DNA]</scope>
    <source>
        <strain evidence="6 7">DSM 45211</strain>
    </source>
</reference>
<dbReference type="PROSITE" id="PS51078">
    <property type="entry name" value="ICLR_ED"/>
    <property type="match status" value="1"/>
</dbReference>
<feature type="domain" description="IclR-ED" evidence="5">
    <location>
        <begin position="70"/>
        <end position="252"/>
    </location>
</feature>
<dbReference type="PANTHER" id="PTHR30136">
    <property type="entry name" value="HELIX-TURN-HELIX TRANSCRIPTIONAL REGULATOR, ICLR FAMILY"/>
    <property type="match status" value="1"/>
</dbReference>
<evidence type="ECO:0000313" key="6">
    <source>
        <dbReference type="EMBL" id="PSL05952.1"/>
    </source>
</evidence>
<dbReference type="Gene3D" id="1.10.10.10">
    <property type="entry name" value="Winged helix-like DNA-binding domain superfamily/Winged helix DNA-binding domain"/>
    <property type="match status" value="1"/>
</dbReference>
<dbReference type="SMART" id="SM00346">
    <property type="entry name" value="HTH_ICLR"/>
    <property type="match status" value="1"/>
</dbReference>
<dbReference type="Pfam" id="PF09339">
    <property type="entry name" value="HTH_IclR"/>
    <property type="match status" value="1"/>
</dbReference>
<dbReference type="SUPFAM" id="SSF46785">
    <property type="entry name" value="Winged helix' DNA-binding domain"/>
    <property type="match status" value="1"/>
</dbReference>
<dbReference type="InterPro" id="IPR005471">
    <property type="entry name" value="Tscrpt_reg_IclR_N"/>
</dbReference>
<evidence type="ECO:0000259" key="5">
    <source>
        <dbReference type="PROSITE" id="PS51078"/>
    </source>
</evidence>
<evidence type="ECO:0000256" key="1">
    <source>
        <dbReference type="ARBA" id="ARBA00023015"/>
    </source>
</evidence>
<dbReference type="EMBL" id="PYGE01000003">
    <property type="protein sequence ID" value="PSL05952.1"/>
    <property type="molecule type" value="Genomic_DNA"/>
</dbReference>
<dbReference type="RefSeq" id="WP_106536186.1">
    <property type="nucleotide sequence ID" value="NZ_ML142901.1"/>
</dbReference>
<keyword evidence="2" id="KW-0238">DNA-binding</keyword>
<dbReference type="OrthoDB" id="4068713at2"/>
<dbReference type="Pfam" id="PF01614">
    <property type="entry name" value="IclR_C"/>
    <property type="match status" value="1"/>
</dbReference>
<comment type="caution">
    <text evidence="6">The sequence shown here is derived from an EMBL/GenBank/DDBJ whole genome shotgun (WGS) entry which is preliminary data.</text>
</comment>
<dbReference type="InterPro" id="IPR029016">
    <property type="entry name" value="GAF-like_dom_sf"/>
</dbReference>
<dbReference type="InterPro" id="IPR050707">
    <property type="entry name" value="HTH_MetabolicPath_Reg"/>
</dbReference>
<dbReference type="AlphaFoldDB" id="A0A2P8E8Z5"/>
<evidence type="ECO:0000259" key="4">
    <source>
        <dbReference type="PROSITE" id="PS51077"/>
    </source>
</evidence>
<gene>
    <name evidence="6" type="ORF">CLV30_103104</name>
</gene>
<dbReference type="InterPro" id="IPR036388">
    <property type="entry name" value="WH-like_DNA-bd_sf"/>
</dbReference>
<dbReference type="InterPro" id="IPR014757">
    <property type="entry name" value="Tscrpt_reg_IclR_C"/>
</dbReference>
<dbReference type="GO" id="GO:0003700">
    <property type="term" value="F:DNA-binding transcription factor activity"/>
    <property type="evidence" value="ECO:0007669"/>
    <property type="project" value="TreeGrafter"/>
</dbReference>
<dbReference type="GO" id="GO:0045892">
    <property type="term" value="P:negative regulation of DNA-templated transcription"/>
    <property type="evidence" value="ECO:0007669"/>
    <property type="project" value="TreeGrafter"/>
</dbReference>
<organism evidence="6 7">
    <name type="scientific">Haloactinopolyspora alba</name>
    <dbReference type="NCBI Taxonomy" id="648780"/>
    <lineage>
        <taxon>Bacteria</taxon>
        <taxon>Bacillati</taxon>
        <taxon>Actinomycetota</taxon>
        <taxon>Actinomycetes</taxon>
        <taxon>Jiangellales</taxon>
        <taxon>Jiangellaceae</taxon>
        <taxon>Haloactinopolyspora</taxon>
    </lineage>
</organism>
<dbReference type="SUPFAM" id="SSF55781">
    <property type="entry name" value="GAF domain-like"/>
    <property type="match status" value="1"/>
</dbReference>
<dbReference type="PROSITE" id="PS51077">
    <property type="entry name" value="HTH_ICLR"/>
    <property type="match status" value="1"/>
</dbReference>
<evidence type="ECO:0000256" key="3">
    <source>
        <dbReference type="ARBA" id="ARBA00023163"/>
    </source>
</evidence>
<dbReference type="InterPro" id="IPR036390">
    <property type="entry name" value="WH_DNA-bd_sf"/>
</dbReference>
<sequence length="269" mass="28329">MSVEQGTNQSVERAAAVLGAFLDGKPQRVSDVANSVGLGQSTTSRLLATLESIEYVERDPVSNLYRLGPALITLAGVAVNQNPVHRAARQVAQNLAASLGLGVNVAVRSDDALFYLCNFEGAKAPKSYVLMGRRNPLHATGLGKCLLSALDGEERRALLPEPKPFTSHTFCDHGELDEIVAEVRRRGYATEVEELALGRACVAAPIFDHTGAVVAALSVSGPLSAVDLPNRETELGRRAIEAADEVSIALGYDVSLAHHVVGVGGEGQA</sequence>
<protein>
    <submittedName>
        <fullName evidence="6">IclR family transcriptional regulator</fullName>
    </submittedName>
</protein>
<feature type="domain" description="HTH iclR-type" evidence="4">
    <location>
        <begin position="8"/>
        <end position="69"/>
    </location>
</feature>
<dbReference type="GO" id="GO:0003677">
    <property type="term" value="F:DNA binding"/>
    <property type="evidence" value="ECO:0007669"/>
    <property type="project" value="UniProtKB-KW"/>
</dbReference>
<dbReference type="PANTHER" id="PTHR30136:SF24">
    <property type="entry name" value="HTH-TYPE TRANSCRIPTIONAL REPRESSOR ALLR"/>
    <property type="match status" value="1"/>
</dbReference>